<name>A0A4U5Q3H0_POPAL</name>
<dbReference type="SUPFAM" id="SSF81383">
    <property type="entry name" value="F-box domain"/>
    <property type="match status" value="1"/>
</dbReference>
<dbReference type="AlphaFoldDB" id="A0A4U5Q3H0"/>
<dbReference type="InterPro" id="IPR036047">
    <property type="entry name" value="F-box-like_dom_sf"/>
</dbReference>
<dbReference type="PANTHER" id="PTHR32278:SF145">
    <property type="entry name" value="F-BOX DOMAIN-CONTAINING PROTEIN"/>
    <property type="match status" value="1"/>
</dbReference>
<dbReference type="PANTHER" id="PTHR32278">
    <property type="entry name" value="F-BOX DOMAIN-CONTAINING PROTEIN"/>
    <property type="match status" value="1"/>
</dbReference>
<organism evidence="1">
    <name type="scientific">Populus alba</name>
    <name type="common">White poplar</name>
    <dbReference type="NCBI Taxonomy" id="43335"/>
    <lineage>
        <taxon>Eukaryota</taxon>
        <taxon>Viridiplantae</taxon>
        <taxon>Streptophyta</taxon>
        <taxon>Embryophyta</taxon>
        <taxon>Tracheophyta</taxon>
        <taxon>Spermatophyta</taxon>
        <taxon>Magnoliopsida</taxon>
        <taxon>eudicotyledons</taxon>
        <taxon>Gunneridae</taxon>
        <taxon>Pentapetalae</taxon>
        <taxon>rosids</taxon>
        <taxon>fabids</taxon>
        <taxon>Malpighiales</taxon>
        <taxon>Salicaceae</taxon>
        <taxon>Saliceae</taxon>
        <taxon>Populus</taxon>
    </lineage>
</organism>
<accession>A0A4U5Q3H0</accession>
<proteinExistence type="predicted"/>
<comment type="caution">
    <text evidence="1">The sequence shown here is derived from an EMBL/GenBank/DDBJ whole genome shotgun (WGS) entry which is preliminary data.</text>
</comment>
<dbReference type="STRING" id="43335.A0A4U5Q3H0"/>
<dbReference type="Gene3D" id="1.20.1280.50">
    <property type="match status" value="1"/>
</dbReference>
<evidence type="ECO:0000313" key="1">
    <source>
        <dbReference type="EMBL" id="TKS04269.1"/>
    </source>
</evidence>
<sequence length="287" mass="32659">MEGLMDRHEFNILPEGCVSTILSFTSPQDACKSSLVSAIFQAAADSDVVWERFLPTDYQDIVSRSMVPFKFSSKKELFLLLCSSLLIDGGRKSFKLERSSGKKSFMLSARDLHITWSDESPYWHWASLPESRFSEVAVLRTMCWLEIVGMIKTQMLTPNTKYGAYLVLKITDRSYGLDLMPSEISVEVGNNQVSRNTAYLRLAKEHARKKQMESLFYGNRMQVLKSRVAEGEGRVPSERDDGWLEIELGEFFSGENDEEVKMSLMEVKGHHLKGGLIIEGIEIRPKH</sequence>
<reference evidence="1" key="1">
    <citation type="submission" date="2018-10" db="EMBL/GenBank/DDBJ databases">
        <title>Population genomic analysis revealed the cold adaptation of white poplar.</title>
        <authorList>
            <person name="Liu Y.-J."/>
        </authorList>
    </citation>
    <scope>NUCLEOTIDE SEQUENCE [LARGE SCALE GENOMIC DNA]</scope>
    <source>
        <strain evidence="1">PAL-ZL1</strain>
    </source>
</reference>
<gene>
    <name evidence="1" type="ORF">D5086_0000144700</name>
</gene>
<dbReference type="EMBL" id="RCHU01000462">
    <property type="protein sequence ID" value="TKS04269.1"/>
    <property type="molecule type" value="Genomic_DNA"/>
</dbReference>
<dbReference type="CDD" id="cd22162">
    <property type="entry name" value="F-box_AtSKIP3-like"/>
    <property type="match status" value="1"/>
</dbReference>
<dbReference type="InterPro" id="IPR025886">
    <property type="entry name" value="PP2-like"/>
</dbReference>
<dbReference type="Pfam" id="PF14299">
    <property type="entry name" value="PP2"/>
    <property type="match status" value="1"/>
</dbReference>
<protein>
    <submittedName>
        <fullName evidence="1">SKP1 interacting partner 3-related family protein</fullName>
    </submittedName>
</protein>